<reference evidence="3 4" key="1">
    <citation type="journal article" date="2014" name="PLoS ONE">
        <title>De novo Genome Assembly of the Fungal Plant Pathogen Pyrenophora semeniperda.</title>
        <authorList>
            <person name="Soliai M.M."/>
            <person name="Meyer S.E."/>
            <person name="Udall J.A."/>
            <person name="Elzinga D.E."/>
            <person name="Hermansen R.A."/>
            <person name="Bodily P.M."/>
            <person name="Hart A.A."/>
            <person name="Coleman C.E."/>
        </authorList>
    </citation>
    <scope>NUCLEOTIDE SEQUENCE [LARGE SCALE GENOMIC DNA]</scope>
    <source>
        <strain evidence="3 4">CCB06</strain>
        <tissue evidence="3">Mycelium</tissue>
    </source>
</reference>
<dbReference type="Pfam" id="PF00149">
    <property type="entry name" value="Metallophos"/>
    <property type="match status" value="1"/>
</dbReference>
<name>A0A3M7M5T6_9PLEO</name>
<accession>A0A3M7M5T6</accession>
<feature type="domain" description="Calcineurin-like phosphoesterase" evidence="2">
    <location>
        <begin position="2"/>
        <end position="147"/>
    </location>
</feature>
<dbReference type="InterPro" id="IPR029052">
    <property type="entry name" value="Metallo-depent_PP-like"/>
</dbReference>
<keyword evidence="4" id="KW-1185">Reference proteome</keyword>
<dbReference type="AlphaFoldDB" id="A0A3M7M5T6"/>
<dbReference type="PANTHER" id="PTHR12905">
    <property type="entry name" value="METALLOPHOSPHOESTERASE"/>
    <property type="match status" value="1"/>
</dbReference>
<evidence type="ECO:0000256" key="1">
    <source>
        <dbReference type="SAM" id="MobiDB-lite"/>
    </source>
</evidence>
<organism evidence="3 4">
    <name type="scientific">Pyrenophora seminiperda CCB06</name>
    <dbReference type="NCBI Taxonomy" id="1302712"/>
    <lineage>
        <taxon>Eukaryota</taxon>
        <taxon>Fungi</taxon>
        <taxon>Dikarya</taxon>
        <taxon>Ascomycota</taxon>
        <taxon>Pezizomycotina</taxon>
        <taxon>Dothideomycetes</taxon>
        <taxon>Pleosporomycetidae</taxon>
        <taxon>Pleosporales</taxon>
        <taxon>Pleosporineae</taxon>
        <taxon>Pleosporaceae</taxon>
        <taxon>Pyrenophora</taxon>
    </lineage>
</organism>
<dbReference type="SUPFAM" id="SSF56300">
    <property type="entry name" value="Metallo-dependent phosphatases"/>
    <property type="match status" value="1"/>
</dbReference>
<protein>
    <submittedName>
        <fullName evidence="3">Phosphoesterase</fullName>
    </submittedName>
</protein>
<dbReference type="PANTHER" id="PTHR12905:SF16">
    <property type="entry name" value="SER_THR PROTEIN PHOSPHATASE FAMILY PROTEIN (AFU_ORTHOLOGUE AFUA_1G06000)"/>
    <property type="match status" value="1"/>
</dbReference>
<feature type="region of interest" description="Disordered" evidence="1">
    <location>
        <begin position="206"/>
        <end position="251"/>
    </location>
</feature>
<dbReference type="GO" id="GO:0016787">
    <property type="term" value="F:hydrolase activity"/>
    <property type="evidence" value="ECO:0007669"/>
    <property type="project" value="InterPro"/>
</dbReference>
<evidence type="ECO:0000313" key="3">
    <source>
        <dbReference type="EMBL" id="RMZ69822.1"/>
    </source>
</evidence>
<dbReference type="OrthoDB" id="630188at2759"/>
<dbReference type="EMBL" id="KE747823">
    <property type="protein sequence ID" value="RMZ69822.1"/>
    <property type="molecule type" value="Genomic_DNA"/>
</dbReference>
<dbReference type="InterPro" id="IPR051693">
    <property type="entry name" value="UPF0046_metallophosphoest"/>
</dbReference>
<dbReference type="Gene3D" id="3.60.21.10">
    <property type="match status" value="1"/>
</dbReference>
<evidence type="ECO:0000313" key="4">
    <source>
        <dbReference type="Proteomes" id="UP000265663"/>
    </source>
</evidence>
<proteinExistence type="predicted"/>
<dbReference type="InterPro" id="IPR004843">
    <property type="entry name" value="Calcineurin-like_PHP"/>
</dbReference>
<feature type="compositionally biased region" description="Basic and acidic residues" evidence="1">
    <location>
        <begin position="213"/>
        <end position="224"/>
    </location>
</feature>
<evidence type="ECO:0000259" key="2">
    <source>
        <dbReference type="Pfam" id="PF00149"/>
    </source>
</evidence>
<sequence>MYVQPGNHDITLDEPFFRENSHSWKWPSAQDTEMCKKLLTESTSITYLENGVTQIKLASGVSFTVFGSPCTPKQGTWAFQYAGEEEAECTWSRIPDDVDIVVTHTPPKGHCDGTADRLTDKREGCPSLLKRLSQVRPKLSVCGHIHGGRGVETLQWRSTPEDGTPTPNGDLVEDIVFWNDPGASSKKLCLVDLTVVSRAGRGLGCDASLTRQRKPDSVQDDIRGQADASLAPDDEARPQPRSGGKKLIPPGSLADVALRNNEALWGGAQQQHVHVSGVGHGGPDEATRTRGARTETTVVNAAYLGPRVLGKAVGYHKPIVVDNEFAVVGTNDQSVSSRARWAGS</sequence>
<dbReference type="Proteomes" id="UP000265663">
    <property type="component" value="Unassembled WGS sequence"/>
</dbReference>
<gene>
    <name evidence="3" type="ORF">GMOD_00008739</name>
</gene>